<dbReference type="RefSeq" id="WP_029142939.1">
    <property type="nucleotide sequence ID" value="NZ_CP051674.1"/>
</dbReference>
<reference evidence="1 2" key="1">
    <citation type="submission" date="2016-01" db="EMBL/GenBank/DDBJ databases">
        <title>Genome Sequences of Twelve Sporeforming Bacillus Species Isolated from Foods.</title>
        <authorList>
            <person name="Berendsen E.M."/>
            <person name="Wells-Bennik M.H."/>
            <person name="Krawcyk A.O."/>
            <person name="De Jong A."/>
            <person name="Holsappel S."/>
            <person name="Eijlander R.T."/>
            <person name="Kuipers O.P."/>
        </authorList>
    </citation>
    <scope>NUCLEOTIDE SEQUENCE [LARGE SCALE GENOMIC DNA]</scope>
    <source>
        <strain evidence="1 2">B4099</strain>
    </source>
</reference>
<comment type="caution">
    <text evidence="1">The sequence shown here is derived from an EMBL/GenBank/DDBJ whole genome shotgun (WGS) entry which is preliminary data.</text>
</comment>
<protein>
    <submittedName>
        <fullName evidence="1">Uncharacterized protein</fullName>
    </submittedName>
</protein>
<dbReference type="Proteomes" id="UP000075304">
    <property type="component" value="Unassembled WGS sequence"/>
</dbReference>
<sequence>MQDEAKPVKILYRNVFRRHHHDKRHQVSPGNDFYRGLKMTNIRKSSSEKNASAARGIKQPARIFRTPIHAAAGAATPENENGQTHIFKIEACRIGYGMGKRMKIGRHNF</sequence>
<proteinExistence type="predicted"/>
<organism evidence="1 2">
    <name type="scientific">Heyndrickxia coagulans</name>
    <name type="common">Weizmannia coagulans</name>
    <dbReference type="NCBI Taxonomy" id="1398"/>
    <lineage>
        <taxon>Bacteria</taxon>
        <taxon>Bacillati</taxon>
        <taxon>Bacillota</taxon>
        <taxon>Bacilli</taxon>
        <taxon>Bacillales</taxon>
        <taxon>Bacillaceae</taxon>
        <taxon>Heyndrickxia</taxon>
    </lineage>
</organism>
<dbReference type="AlphaFoldDB" id="A0A150KGI7"/>
<dbReference type="GeneID" id="29813265"/>
<dbReference type="EMBL" id="LQYI01000027">
    <property type="protein sequence ID" value="KYC71539.1"/>
    <property type="molecule type" value="Genomic_DNA"/>
</dbReference>
<accession>A0A150KGI7</accession>
<evidence type="ECO:0000313" key="2">
    <source>
        <dbReference type="Proteomes" id="UP000075304"/>
    </source>
</evidence>
<dbReference type="PATRIC" id="fig|1398.25.peg.2005"/>
<name>A0A150KGI7_HEYCO</name>
<evidence type="ECO:0000313" key="1">
    <source>
        <dbReference type="EMBL" id="KYC71539.1"/>
    </source>
</evidence>
<gene>
    <name evidence="1" type="ORF">B4099_1197</name>
</gene>